<dbReference type="EMBL" id="RRYP01021862">
    <property type="protein sequence ID" value="TNV72560.1"/>
    <property type="molecule type" value="Genomic_DNA"/>
</dbReference>
<feature type="region of interest" description="Disordered" evidence="1">
    <location>
        <begin position="1"/>
        <end position="71"/>
    </location>
</feature>
<comment type="caution">
    <text evidence="2">The sequence shown here is derived from an EMBL/GenBank/DDBJ whole genome shotgun (WGS) entry which is preliminary data.</text>
</comment>
<evidence type="ECO:0000313" key="3">
    <source>
        <dbReference type="Proteomes" id="UP000785679"/>
    </source>
</evidence>
<feature type="compositionally biased region" description="Gly residues" evidence="1">
    <location>
        <begin position="27"/>
        <end position="49"/>
    </location>
</feature>
<evidence type="ECO:0000256" key="1">
    <source>
        <dbReference type="SAM" id="MobiDB-lite"/>
    </source>
</evidence>
<sequence length="71" mass="6956">MSICKKNPREVRREDVALPFRSSNYRPGGGGGGGGGGYPGGNGGGGGAPGSNIRGLPKYRGVTRLPVGGGG</sequence>
<organism evidence="2 3">
    <name type="scientific">Halteria grandinella</name>
    <dbReference type="NCBI Taxonomy" id="5974"/>
    <lineage>
        <taxon>Eukaryota</taxon>
        <taxon>Sar</taxon>
        <taxon>Alveolata</taxon>
        <taxon>Ciliophora</taxon>
        <taxon>Intramacronucleata</taxon>
        <taxon>Spirotrichea</taxon>
        <taxon>Stichotrichia</taxon>
        <taxon>Sporadotrichida</taxon>
        <taxon>Halteriidae</taxon>
        <taxon>Halteria</taxon>
    </lineage>
</organism>
<reference evidence="2" key="1">
    <citation type="submission" date="2019-06" db="EMBL/GenBank/DDBJ databases">
        <authorList>
            <person name="Zheng W."/>
        </authorList>
    </citation>
    <scope>NUCLEOTIDE SEQUENCE</scope>
    <source>
        <strain evidence="2">QDHG01</strain>
    </source>
</reference>
<proteinExistence type="predicted"/>
<feature type="compositionally biased region" description="Basic and acidic residues" evidence="1">
    <location>
        <begin position="7"/>
        <end position="16"/>
    </location>
</feature>
<keyword evidence="3" id="KW-1185">Reference proteome</keyword>
<dbReference type="AlphaFoldDB" id="A0A8J8SVV5"/>
<accession>A0A8J8SVV5</accession>
<name>A0A8J8SVV5_HALGN</name>
<dbReference type="Proteomes" id="UP000785679">
    <property type="component" value="Unassembled WGS sequence"/>
</dbReference>
<gene>
    <name evidence="2" type="ORF">FGO68_gene4268</name>
</gene>
<evidence type="ECO:0000313" key="2">
    <source>
        <dbReference type="EMBL" id="TNV72560.1"/>
    </source>
</evidence>
<protein>
    <submittedName>
        <fullName evidence="2">Uncharacterized protein</fullName>
    </submittedName>
</protein>